<proteinExistence type="predicted"/>
<dbReference type="SUPFAM" id="SSF52833">
    <property type="entry name" value="Thioredoxin-like"/>
    <property type="match status" value="1"/>
</dbReference>
<name>A0A7J5YAR6_DISMA</name>
<dbReference type="InterPro" id="IPR036249">
    <property type="entry name" value="Thioredoxin-like_sf"/>
</dbReference>
<dbReference type="PANTHER" id="PTHR33558">
    <property type="entry name" value="GLUTAREDOXIN-LIKE PROTEIN C5ORF63 HOMOLOG"/>
    <property type="match status" value="1"/>
</dbReference>
<dbReference type="Gene3D" id="3.40.30.10">
    <property type="entry name" value="Glutaredoxin"/>
    <property type="match status" value="1"/>
</dbReference>
<keyword evidence="3" id="KW-1185">Reference proteome</keyword>
<dbReference type="OrthoDB" id="429967at2759"/>
<evidence type="ECO:0000313" key="3">
    <source>
        <dbReference type="Proteomes" id="UP000518266"/>
    </source>
</evidence>
<organism evidence="2 3">
    <name type="scientific">Dissostichus mawsoni</name>
    <name type="common">Antarctic cod</name>
    <dbReference type="NCBI Taxonomy" id="36200"/>
    <lineage>
        <taxon>Eukaryota</taxon>
        <taxon>Metazoa</taxon>
        <taxon>Chordata</taxon>
        <taxon>Craniata</taxon>
        <taxon>Vertebrata</taxon>
        <taxon>Euteleostomi</taxon>
        <taxon>Actinopterygii</taxon>
        <taxon>Neopterygii</taxon>
        <taxon>Teleostei</taxon>
        <taxon>Neoteleostei</taxon>
        <taxon>Acanthomorphata</taxon>
        <taxon>Eupercaria</taxon>
        <taxon>Perciformes</taxon>
        <taxon>Notothenioidei</taxon>
        <taxon>Nototheniidae</taxon>
        <taxon>Dissostichus</taxon>
    </lineage>
</organism>
<dbReference type="AlphaFoldDB" id="A0A7J5YAR6"/>
<gene>
    <name evidence="2" type="ORF">F7725_008810</name>
</gene>
<feature type="region of interest" description="Disordered" evidence="1">
    <location>
        <begin position="1"/>
        <end position="26"/>
    </location>
</feature>
<evidence type="ECO:0000313" key="2">
    <source>
        <dbReference type="EMBL" id="KAF3845647.1"/>
    </source>
</evidence>
<dbReference type="InterPro" id="IPR052565">
    <property type="entry name" value="Glutaredoxin-like_YDR286C"/>
</dbReference>
<comment type="caution">
    <text evidence="2">The sequence shown here is derived from an EMBL/GenBank/DDBJ whole genome shotgun (WGS) entry which is preliminary data.</text>
</comment>
<protein>
    <recommendedName>
        <fullName evidence="4">Glutaredoxin-like protein</fullName>
    </recommendedName>
</protein>
<evidence type="ECO:0000256" key="1">
    <source>
        <dbReference type="SAM" id="MobiDB-lite"/>
    </source>
</evidence>
<dbReference type="EMBL" id="JAAKFY010000015">
    <property type="protein sequence ID" value="KAF3845647.1"/>
    <property type="molecule type" value="Genomic_DNA"/>
</dbReference>
<reference evidence="2 3" key="1">
    <citation type="submission" date="2020-03" db="EMBL/GenBank/DDBJ databases">
        <title>Dissostichus mawsoni Genome sequencing and assembly.</title>
        <authorList>
            <person name="Park H."/>
        </authorList>
    </citation>
    <scope>NUCLEOTIDE SEQUENCE [LARGE SCALE GENOMIC DNA]</scope>
    <source>
        <strain evidence="2">DM0001</strain>
        <tissue evidence="2">Muscle</tissue>
    </source>
</reference>
<sequence length="256" mass="28846">MMEQARRRQKGRRRAGQEAANQGGLYRDQKAGMLGILCSQRGALKTEEKLFHYKTSEDDEALPVHWQETSSLLVYEVPVRVPVRGPSTRSQYEDPMSSQYEVPYEVQYEVPVRGPSTRSHTRSQYEVPVRGPSTRSQYDSQYESSMSSSVAQAPSGNETSYLQTVLSLPTLFSKDPCPLCEEAKEQLEPLRHRFVLQQVDISLPQNAVWRQRYALDIPVFHLTTLRDEAPRGPAAAGLPAERRAGDGRTGGHLKTL</sequence>
<dbReference type="PANTHER" id="PTHR33558:SF1">
    <property type="entry name" value="GLUTAREDOXIN-LIKE PROTEIN C5ORF63 HOMOLOG"/>
    <property type="match status" value="1"/>
</dbReference>
<feature type="compositionally biased region" description="Low complexity" evidence="1">
    <location>
        <begin position="136"/>
        <end position="155"/>
    </location>
</feature>
<feature type="region of interest" description="Disordered" evidence="1">
    <location>
        <begin position="229"/>
        <end position="256"/>
    </location>
</feature>
<accession>A0A7J5YAR6</accession>
<dbReference type="Pfam" id="PF05768">
    <property type="entry name" value="Glrx-like"/>
    <property type="match status" value="1"/>
</dbReference>
<dbReference type="Proteomes" id="UP000518266">
    <property type="component" value="Unassembled WGS sequence"/>
</dbReference>
<dbReference type="InterPro" id="IPR008554">
    <property type="entry name" value="Glutaredoxin-like"/>
</dbReference>
<evidence type="ECO:0008006" key="4">
    <source>
        <dbReference type="Google" id="ProtNLM"/>
    </source>
</evidence>
<feature type="region of interest" description="Disordered" evidence="1">
    <location>
        <begin position="112"/>
        <end position="155"/>
    </location>
</feature>